<keyword evidence="2" id="KW-1185">Reference proteome</keyword>
<feature type="non-terminal residue" evidence="1">
    <location>
        <position position="1"/>
    </location>
</feature>
<protein>
    <submittedName>
        <fullName evidence="1">Uncharacterized protein</fullName>
    </submittedName>
</protein>
<comment type="caution">
    <text evidence="1">The sequence shown here is derived from an EMBL/GenBank/DDBJ whole genome shotgun (WGS) entry which is preliminary data.</text>
</comment>
<accession>A0A371EES0</accession>
<dbReference type="AlphaFoldDB" id="A0A371EES0"/>
<proteinExistence type="predicted"/>
<organism evidence="1 2">
    <name type="scientific">Mucuna pruriens</name>
    <name type="common">Velvet bean</name>
    <name type="synonym">Dolichos pruriens</name>
    <dbReference type="NCBI Taxonomy" id="157652"/>
    <lineage>
        <taxon>Eukaryota</taxon>
        <taxon>Viridiplantae</taxon>
        <taxon>Streptophyta</taxon>
        <taxon>Embryophyta</taxon>
        <taxon>Tracheophyta</taxon>
        <taxon>Spermatophyta</taxon>
        <taxon>Magnoliopsida</taxon>
        <taxon>eudicotyledons</taxon>
        <taxon>Gunneridae</taxon>
        <taxon>Pentapetalae</taxon>
        <taxon>rosids</taxon>
        <taxon>fabids</taxon>
        <taxon>Fabales</taxon>
        <taxon>Fabaceae</taxon>
        <taxon>Papilionoideae</taxon>
        <taxon>50 kb inversion clade</taxon>
        <taxon>NPAAA clade</taxon>
        <taxon>indigoferoid/millettioid clade</taxon>
        <taxon>Phaseoleae</taxon>
        <taxon>Mucuna</taxon>
    </lineage>
</organism>
<gene>
    <name evidence="1" type="ORF">CR513_56894</name>
</gene>
<evidence type="ECO:0000313" key="2">
    <source>
        <dbReference type="Proteomes" id="UP000257109"/>
    </source>
</evidence>
<evidence type="ECO:0000313" key="1">
    <source>
        <dbReference type="EMBL" id="RDX64540.1"/>
    </source>
</evidence>
<sequence>MCWGHPLPPTRNQLPDPAGSQPSLIHPWFFNDPKTLVATPLLGPSLSQPILQHSQNLCCRHKNGCDKGVHEGACGTHISGHALASKIARTGYY</sequence>
<dbReference type="Proteomes" id="UP000257109">
    <property type="component" value="Unassembled WGS sequence"/>
</dbReference>
<dbReference type="EMBL" id="QJKJ01014337">
    <property type="protein sequence ID" value="RDX64540.1"/>
    <property type="molecule type" value="Genomic_DNA"/>
</dbReference>
<name>A0A371EES0_MUCPR</name>
<reference evidence="1" key="1">
    <citation type="submission" date="2018-05" db="EMBL/GenBank/DDBJ databases">
        <title>Draft genome of Mucuna pruriens seed.</title>
        <authorList>
            <person name="Nnadi N.E."/>
            <person name="Vos R."/>
            <person name="Hasami M.H."/>
            <person name="Devisetty U.K."/>
            <person name="Aguiy J.C."/>
        </authorList>
    </citation>
    <scope>NUCLEOTIDE SEQUENCE [LARGE SCALE GENOMIC DNA]</scope>
    <source>
        <strain evidence="1">JCA_2017</strain>
    </source>
</reference>